<evidence type="ECO:0000313" key="1">
    <source>
        <dbReference type="EMBL" id="MCI4374128.1"/>
    </source>
</evidence>
<evidence type="ECO:0000313" key="2">
    <source>
        <dbReference type="Proteomes" id="UP000829447"/>
    </source>
</evidence>
<gene>
    <name evidence="1" type="ORF">PGIGA_G00002700</name>
</gene>
<accession>A0ACC5W538</accession>
<comment type="caution">
    <text evidence="1">The sequence shown here is derived from an EMBL/GenBank/DDBJ whole genome shotgun (WGS) entry which is preliminary data.</text>
</comment>
<protein>
    <submittedName>
        <fullName evidence="1">Uncharacterized protein</fullName>
    </submittedName>
</protein>
<organism evidence="1 2">
    <name type="scientific">Pangasianodon gigas</name>
    <name type="common">Mekong giant catfish</name>
    <name type="synonym">Pangasius gigas</name>
    <dbReference type="NCBI Taxonomy" id="30993"/>
    <lineage>
        <taxon>Eukaryota</taxon>
        <taxon>Metazoa</taxon>
        <taxon>Chordata</taxon>
        <taxon>Craniata</taxon>
        <taxon>Vertebrata</taxon>
        <taxon>Euteleostomi</taxon>
        <taxon>Actinopterygii</taxon>
        <taxon>Neopterygii</taxon>
        <taxon>Teleostei</taxon>
        <taxon>Ostariophysi</taxon>
        <taxon>Siluriformes</taxon>
        <taxon>Pangasiidae</taxon>
        <taxon>Pangasianodon</taxon>
    </lineage>
</organism>
<name>A0ACC5W538_PANGG</name>
<keyword evidence="2" id="KW-1185">Reference proteome</keyword>
<proteinExistence type="predicted"/>
<sequence length="296" mass="32206">MADRCFQPFLYHSLPLIGQLSARRAYSQRGSSLLFVTLLCGQIQASGLTYTPSSPFRKSGAPLSATSFGQPEKKNTGPQTCCHLVLGQLGSDPLRRRALALDLLVDTYSSSPFQVDSSRTSASQWTAAGPLSPGGWQLLLPFSGGWQLHLRLLADGYCSSPFQVDGSDCSPFQTDSSDSSVLRQPLQHHTSSVLRSSRSPTARPSSIPGFSTSVTNFTDGQGGGGNRMKSNAIGLQSDQQSVAWRRWREPRALTFQQQQRPRAPRGKASRLFSHPSERLAHTEPSITAHNFTGSRI</sequence>
<dbReference type="Proteomes" id="UP000829447">
    <property type="component" value="Linkage Group LG1"/>
</dbReference>
<dbReference type="EMBL" id="CM040454">
    <property type="protein sequence ID" value="MCI4374128.1"/>
    <property type="molecule type" value="Genomic_DNA"/>
</dbReference>
<reference evidence="1 2" key="1">
    <citation type="journal article" date="2022" name="bioRxiv">
        <title>An ancient truncated duplication of the anti-Mullerian hormone receptor type 2 gene is a potential conserved master sex determinant in the Pangasiidae catfish family.</title>
        <authorList>
            <person name="Wen M."/>
            <person name="Pan Q."/>
            <person name="Jouanno E."/>
            <person name="Montfort J."/>
            <person name="Zahm M."/>
            <person name="Cabau C."/>
            <person name="Klopp C."/>
            <person name="Iampietro C."/>
            <person name="Roques C."/>
            <person name="Bouchez O."/>
            <person name="Castinel A."/>
            <person name="Donnadieu C."/>
            <person name="Parrinello H."/>
            <person name="Poncet C."/>
            <person name="Belmonte E."/>
            <person name="Gautier V."/>
            <person name="Avarre J.-C."/>
            <person name="Dugue R."/>
            <person name="Gustiano R."/>
            <person name="Ha T.T.T."/>
            <person name="Campet M."/>
            <person name="Sriphairoj K."/>
            <person name="Ribolli J."/>
            <person name="de Almeida F.L."/>
            <person name="Desvignes T."/>
            <person name="Postlethwait J.H."/>
            <person name="Bucao C.F."/>
            <person name="Robinson-Rechavi M."/>
            <person name="Bobe J."/>
            <person name="Herpin A."/>
            <person name="Guiguen Y."/>
        </authorList>
    </citation>
    <scope>NUCLEOTIDE SEQUENCE [LARGE SCALE GENOMIC DNA]</scope>
    <source>
        <strain evidence="1">YG-Dec2019</strain>
    </source>
</reference>